<dbReference type="GO" id="GO:0005525">
    <property type="term" value="F:GTP binding"/>
    <property type="evidence" value="ECO:0007669"/>
    <property type="project" value="UniProtKB-KW"/>
</dbReference>
<dbReference type="Proteomes" id="UP000626109">
    <property type="component" value="Unassembled WGS sequence"/>
</dbReference>
<evidence type="ECO:0000256" key="4">
    <source>
        <dbReference type="ARBA" id="ARBA00011894"/>
    </source>
</evidence>
<evidence type="ECO:0000313" key="13">
    <source>
        <dbReference type="Proteomes" id="UP000626109"/>
    </source>
</evidence>
<dbReference type="InterPro" id="IPR029057">
    <property type="entry name" value="PRTase-like"/>
</dbReference>
<dbReference type="OrthoDB" id="106623at2759"/>
<evidence type="ECO:0000256" key="8">
    <source>
        <dbReference type="ARBA" id="ARBA00022741"/>
    </source>
</evidence>
<protein>
    <recommendedName>
        <fullName evidence="4">uracil phosphoribosyltransferase</fullName>
        <ecNumber evidence="4">2.4.2.9</ecNumber>
    </recommendedName>
</protein>
<name>A0A813LEV6_POLGL</name>
<dbReference type="EMBL" id="CAJNNV010025261">
    <property type="protein sequence ID" value="CAE8613464.1"/>
    <property type="molecule type" value="Genomic_DNA"/>
</dbReference>
<comment type="caution">
    <text evidence="12">The sequence shown here is derived from an EMBL/GenBank/DDBJ whole genome shotgun (WGS) entry which is preliminary data.</text>
</comment>
<comment type="pathway">
    <text evidence="2">Pyrimidine metabolism; UMP biosynthesis via salvage pathway; UMP from uracil: step 1/1.</text>
</comment>
<dbReference type="SUPFAM" id="SSF53271">
    <property type="entry name" value="PRTase-like"/>
    <property type="match status" value="1"/>
</dbReference>
<evidence type="ECO:0000256" key="7">
    <source>
        <dbReference type="ARBA" id="ARBA00022679"/>
    </source>
</evidence>
<feature type="domain" description="Phosphoribosyltransferase" evidence="10">
    <location>
        <begin position="30"/>
        <end position="234"/>
    </location>
</feature>
<gene>
    <name evidence="11" type="ORF">PGLA1383_LOCUS31231</name>
    <name evidence="12" type="ORF">PGLA2088_LOCUS44064</name>
</gene>
<keyword evidence="5" id="KW-0021">Allosteric enzyme</keyword>
<evidence type="ECO:0000256" key="9">
    <source>
        <dbReference type="ARBA" id="ARBA00023134"/>
    </source>
</evidence>
<dbReference type="AlphaFoldDB" id="A0A813LEV6"/>
<sequence length="236" mass="25069">MPSTGATILSREEADAAYERAGGPKQVSVLQCACLRPLFTIIRDMTTPHPEFARAARRLMSVLAEEAIAALPSMPKSIETPCGPYEGVCGPAASDVCAVSIVRAGDSLLECVRTVWPEVSVGKILIQRDEETALPKLFYSKMPPSIASKYVLLVDPMLATGGSAVMAIKCLVDAGVPANKILFVNVVATKQGVAAILEAYPEVKIVTASMDEGLNEQAYIVPGLGDYGDRYFGTDC</sequence>
<dbReference type="EC" id="2.4.2.9" evidence="4"/>
<dbReference type="Proteomes" id="UP000654075">
    <property type="component" value="Unassembled WGS sequence"/>
</dbReference>
<dbReference type="GO" id="GO:0008655">
    <property type="term" value="P:pyrimidine-containing compound salvage"/>
    <property type="evidence" value="ECO:0007669"/>
    <property type="project" value="UniProtKB-ARBA"/>
</dbReference>
<evidence type="ECO:0000313" key="11">
    <source>
        <dbReference type="EMBL" id="CAE8613464.1"/>
    </source>
</evidence>
<keyword evidence="7" id="KW-0808">Transferase</keyword>
<evidence type="ECO:0000256" key="6">
    <source>
        <dbReference type="ARBA" id="ARBA00022676"/>
    </source>
</evidence>
<dbReference type="NCBIfam" id="NF001097">
    <property type="entry name" value="PRK00129.1"/>
    <property type="match status" value="1"/>
</dbReference>
<dbReference type="Pfam" id="PF14681">
    <property type="entry name" value="UPRTase"/>
    <property type="match status" value="1"/>
</dbReference>
<keyword evidence="8" id="KW-0547">Nucleotide-binding</keyword>
<evidence type="ECO:0000313" key="14">
    <source>
        <dbReference type="Proteomes" id="UP000654075"/>
    </source>
</evidence>
<evidence type="ECO:0000256" key="2">
    <source>
        <dbReference type="ARBA" id="ARBA00005180"/>
    </source>
</evidence>
<evidence type="ECO:0000259" key="10">
    <source>
        <dbReference type="Pfam" id="PF14681"/>
    </source>
</evidence>
<proteinExistence type="inferred from homology"/>
<comment type="similarity">
    <text evidence="3">Belongs to the UPRTase family.</text>
</comment>
<keyword evidence="6" id="KW-0328">Glycosyltransferase</keyword>
<evidence type="ECO:0000256" key="1">
    <source>
        <dbReference type="ARBA" id="ARBA00001946"/>
    </source>
</evidence>
<reference evidence="12" key="1">
    <citation type="submission" date="2021-02" db="EMBL/GenBank/DDBJ databases">
        <authorList>
            <person name="Dougan E. K."/>
            <person name="Rhodes N."/>
            <person name="Thang M."/>
            <person name="Chan C."/>
        </authorList>
    </citation>
    <scope>NUCLEOTIDE SEQUENCE</scope>
</reference>
<keyword evidence="14" id="KW-1185">Reference proteome</keyword>
<evidence type="ECO:0000313" key="12">
    <source>
        <dbReference type="EMBL" id="CAE8725299.1"/>
    </source>
</evidence>
<evidence type="ECO:0000256" key="5">
    <source>
        <dbReference type="ARBA" id="ARBA00022533"/>
    </source>
</evidence>
<keyword evidence="9" id="KW-0342">GTP-binding</keyword>
<organism evidence="12 13">
    <name type="scientific">Polarella glacialis</name>
    <name type="common">Dinoflagellate</name>
    <dbReference type="NCBI Taxonomy" id="89957"/>
    <lineage>
        <taxon>Eukaryota</taxon>
        <taxon>Sar</taxon>
        <taxon>Alveolata</taxon>
        <taxon>Dinophyceae</taxon>
        <taxon>Suessiales</taxon>
        <taxon>Suessiaceae</taxon>
        <taxon>Polarella</taxon>
    </lineage>
</organism>
<accession>A0A813LEV6</accession>
<dbReference type="Gene3D" id="3.40.50.2020">
    <property type="match status" value="1"/>
</dbReference>
<dbReference type="FunFam" id="3.40.50.2020:FF:000023">
    <property type="entry name" value="Probable uracil phosphoribosyltransferase"/>
    <property type="match status" value="1"/>
</dbReference>
<comment type="cofactor">
    <cofactor evidence="1">
        <name>Mg(2+)</name>
        <dbReference type="ChEBI" id="CHEBI:18420"/>
    </cofactor>
</comment>
<evidence type="ECO:0000256" key="3">
    <source>
        <dbReference type="ARBA" id="ARBA00009516"/>
    </source>
</evidence>
<dbReference type="InterPro" id="IPR000836">
    <property type="entry name" value="PRTase_dom"/>
</dbReference>
<dbReference type="EMBL" id="CAJNNW010035045">
    <property type="protein sequence ID" value="CAE8725299.1"/>
    <property type="molecule type" value="Genomic_DNA"/>
</dbReference>
<dbReference type="OMA" id="ACANKTQ"/>
<dbReference type="CDD" id="cd06223">
    <property type="entry name" value="PRTases_typeI"/>
    <property type="match status" value="1"/>
</dbReference>
<dbReference type="GO" id="GO:0004845">
    <property type="term" value="F:uracil phosphoribosyltransferase activity"/>
    <property type="evidence" value="ECO:0007669"/>
    <property type="project" value="UniProtKB-EC"/>
</dbReference>